<accession>A0A1B8S8Z0</accession>
<feature type="domain" description="Glucose-methanol-choline oxidoreductase C-terminal" evidence="6">
    <location>
        <begin position="493"/>
        <end position="610"/>
    </location>
</feature>
<gene>
    <name evidence="7" type="ORF">ACT18_24260</name>
</gene>
<reference evidence="7 8" key="1">
    <citation type="submission" date="2015-06" db="EMBL/GenBank/DDBJ databases">
        <title>Genome sequence of Mycobacterium kumamotonense strain Roo.</title>
        <authorList>
            <person name="Greninger A.L."/>
            <person name="Cunningham G."/>
            <person name="Miller S."/>
        </authorList>
    </citation>
    <scope>NUCLEOTIDE SEQUENCE [LARGE SCALE GENOMIC DNA]</scope>
    <source>
        <strain evidence="7 8">Roo</strain>
    </source>
</reference>
<dbReference type="Pfam" id="PF05199">
    <property type="entry name" value="GMC_oxred_C"/>
    <property type="match status" value="1"/>
</dbReference>
<proteinExistence type="inferred from homology"/>
<keyword evidence="8" id="KW-1185">Reference proteome</keyword>
<dbReference type="RefSeq" id="WP_065289855.1">
    <property type="nucleotide sequence ID" value="NZ_LFOE01000134.1"/>
</dbReference>
<organism evidence="7 8">
    <name type="scientific">Mycolicibacter kumamotonensis</name>
    <dbReference type="NCBI Taxonomy" id="354243"/>
    <lineage>
        <taxon>Bacteria</taxon>
        <taxon>Bacillati</taxon>
        <taxon>Actinomycetota</taxon>
        <taxon>Actinomycetes</taxon>
        <taxon>Mycobacteriales</taxon>
        <taxon>Mycobacteriaceae</taxon>
        <taxon>Mycolicibacter</taxon>
    </lineage>
</organism>
<dbReference type="GO" id="GO:0050660">
    <property type="term" value="F:flavin adenine dinucleotide binding"/>
    <property type="evidence" value="ECO:0007669"/>
    <property type="project" value="InterPro"/>
</dbReference>
<dbReference type="GO" id="GO:0016614">
    <property type="term" value="F:oxidoreductase activity, acting on CH-OH group of donors"/>
    <property type="evidence" value="ECO:0007669"/>
    <property type="project" value="InterPro"/>
</dbReference>
<evidence type="ECO:0000259" key="6">
    <source>
        <dbReference type="Pfam" id="PF05199"/>
    </source>
</evidence>
<evidence type="ECO:0000259" key="5">
    <source>
        <dbReference type="Pfam" id="PF00732"/>
    </source>
</evidence>
<dbReference type="Pfam" id="PF00732">
    <property type="entry name" value="GMC_oxred_N"/>
    <property type="match status" value="1"/>
</dbReference>
<protein>
    <submittedName>
        <fullName evidence="7">Oxidoreductase</fullName>
    </submittedName>
</protein>
<dbReference type="EMBL" id="LFOE01000134">
    <property type="protein sequence ID" value="OBY29218.1"/>
    <property type="molecule type" value="Genomic_DNA"/>
</dbReference>
<dbReference type="Gene3D" id="3.50.50.60">
    <property type="entry name" value="FAD/NAD(P)-binding domain"/>
    <property type="match status" value="2"/>
</dbReference>
<evidence type="ECO:0000313" key="8">
    <source>
        <dbReference type="Proteomes" id="UP000092668"/>
    </source>
</evidence>
<evidence type="ECO:0000256" key="3">
    <source>
        <dbReference type="ARBA" id="ARBA00022827"/>
    </source>
</evidence>
<dbReference type="PANTHER" id="PTHR46056">
    <property type="entry name" value="LONG-CHAIN-ALCOHOL OXIDASE"/>
    <property type="match status" value="1"/>
</dbReference>
<dbReference type="InterPro" id="IPR000172">
    <property type="entry name" value="GMC_OxRdtase_N"/>
</dbReference>
<evidence type="ECO:0000256" key="2">
    <source>
        <dbReference type="ARBA" id="ARBA00022630"/>
    </source>
</evidence>
<name>A0A1B8S8Z0_9MYCO</name>
<comment type="caution">
    <text evidence="7">The sequence shown here is derived from an EMBL/GenBank/DDBJ whole genome shotgun (WGS) entry which is preliminary data.</text>
</comment>
<dbReference type="InterPro" id="IPR007867">
    <property type="entry name" value="GMC_OxRtase_C"/>
</dbReference>
<evidence type="ECO:0000256" key="4">
    <source>
        <dbReference type="ARBA" id="ARBA00023002"/>
    </source>
</evidence>
<evidence type="ECO:0000256" key="1">
    <source>
        <dbReference type="ARBA" id="ARBA00010790"/>
    </source>
</evidence>
<dbReference type="PATRIC" id="fig|354243.3.peg.5074"/>
<keyword evidence="4" id="KW-0560">Oxidoreductase</keyword>
<evidence type="ECO:0000313" key="7">
    <source>
        <dbReference type="EMBL" id="OBY29218.1"/>
    </source>
</evidence>
<dbReference type="PANTHER" id="PTHR46056:SF12">
    <property type="entry name" value="LONG-CHAIN-ALCOHOL OXIDASE"/>
    <property type="match status" value="1"/>
</dbReference>
<sequence>MRLSGHAAAAFGSALLPEEYGGPPPAVLVTRIERYVRQLPASTRLAVRAGLLSVAAASYLGTGHRPRRLSAEARADVLHRIAGLGVATETAVDGLKAVVLLANGADAYADELITQAQRTAVVRPDAMLSLTTSAEAATMIRADAVVVGSGAGGAMVARTLARAGLDTVVLEEGRRWTAEEFRNTHPMDRYAGLYRGGGATIALGRPPVVLPIGRAVGGTTVVNSGTCYRPPEAVQKRWRDQYGLALADPGVLTPLLDDVEATLQVGPVPSDIMGRNGSLLLQGAAALGWGAGPITRNAPGCGGCCQCALGCPRNAKFGVHLNALPQACSAGARIISHARVTRVLHDRGRTRGVRALRPDGSTFEVLAPTVVVASGATETPRLLWRSRLGGHPRLGHNLALHPSVPLAGRFEEEVYAWHGVLQSAAVDELHHPQGILIEATATPPGMGSMVFPGYGRDLLGWLDRAHHVASVGAMVADEGVGRVIRSPRGPTLLRYSITDRDLAKLVTALEAMGRVLFAAGAVEVLTGLPSAPTASSMDELSDILRRSDPRRLHLAAFHPTGTAAAGSDEQLCPVDEHGRLRGVEGVWVADASILPSCPEVNPQVSIMALALAVAEQVLASRN</sequence>
<dbReference type="Proteomes" id="UP000092668">
    <property type="component" value="Unassembled WGS sequence"/>
</dbReference>
<dbReference type="InterPro" id="IPR036188">
    <property type="entry name" value="FAD/NAD-bd_sf"/>
</dbReference>
<keyword evidence="3" id="KW-0274">FAD</keyword>
<feature type="domain" description="Glucose-methanol-choline oxidoreductase N-terminal" evidence="5">
    <location>
        <begin position="191"/>
        <end position="402"/>
    </location>
</feature>
<dbReference type="AlphaFoldDB" id="A0A1B8S8Z0"/>
<comment type="similarity">
    <text evidence="1">Belongs to the GMC oxidoreductase family.</text>
</comment>
<keyword evidence="2" id="KW-0285">Flavoprotein</keyword>
<dbReference type="SUPFAM" id="SSF51905">
    <property type="entry name" value="FAD/NAD(P)-binding domain"/>
    <property type="match status" value="1"/>
</dbReference>